<dbReference type="InterPro" id="IPR027417">
    <property type="entry name" value="P-loop_NTPase"/>
</dbReference>
<gene>
    <name evidence="1" type="ORF">UFOPK3564_04148</name>
</gene>
<protein>
    <submittedName>
        <fullName evidence="1">Unannotated protein</fullName>
    </submittedName>
</protein>
<name>A0A6J7L2H2_9ZZZZ</name>
<organism evidence="1">
    <name type="scientific">freshwater metagenome</name>
    <dbReference type="NCBI Taxonomy" id="449393"/>
    <lineage>
        <taxon>unclassified sequences</taxon>
        <taxon>metagenomes</taxon>
        <taxon>ecological metagenomes</taxon>
    </lineage>
</organism>
<dbReference type="AlphaFoldDB" id="A0A6J7L2H2"/>
<evidence type="ECO:0000313" key="1">
    <source>
        <dbReference type="EMBL" id="CAB4962350.1"/>
    </source>
</evidence>
<dbReference type="SUPFAM" id="SSF52540">
    <property type="entry name" value="P-loop containing nucleoside triphosphate hydrolases"/>
    <property type="match status" value="1"/>
</dbReference>
<accession>A0A6J7L2H2</accession>
<sequence>MSLAVDGSTGAVPTAILQALRDPRPDLGKEFVRWRKVIDRLRARGVELILFDEFNRASRRPTMSAPIALSIREHLLDPGVCPVVIVGSESAGKVLENAPALLEVLDEQIDLDPLDWEDEGDQAMFKELLGELDARLVGEKLLRDLSSLRGDDTAYRLWEASAGRVRRLMKIVRFALGTALHAGAPSLRHEHLAAGVQAYAMRARYIDINPFGDA</sequence>
<reference evidence="1" key="1">
    <citation type="submission" date="2020-05" db="EMBL/GenBank/DDBJ databases">
        <authorList>
            <person name="Chiriac C."/>
            <person name="Salcher M."/>
            <person name="Ghai R."/>
            <person name="Kavagutti S V."/>
        </authorList>
    </citation>
    <scope>NUCLEOTIDE SEQUENCE</scope>
</reference>
<proteinExistence type="predicted"/>
<dbReference type="EMBL" id="CAFBMK010000513">
    <property type="protein sequence ID" value="CAB4962350.1"/>
    <property type="molecule type" value="Genomic_DNA"/>
</dbReference>